<feature type="compositionally biased region" description="Basic residues" evidence="1">
    <location>
        <begin position="1"/>
        <end position="10"/>
    </location>
</feature>
<keyword evidence="4" id="KW-1185">Reference proteome</keyword>
<sequence length="140" mass="15376">MNPTLHSHKHSPSDACGDENADHDGNRSSRISKARAWAAFMLPCFCIRSSRVRRIALRSLSVIFGVVLALAVIDIGVHDYAWIFGCAHRVHAEATLEFAFLVPVGTVGNRHATVMEGDFLLVVEHANHRCIRFSGARIGS</sequence>
<evidence type="ECO:0000313" key="3">
    <source>
        <dbReference type="EMBL" id="KFJ07099.1"/>
    </source>
</evidence>
<name>A0A087EH48_9BIFI</name>
<keyword evidence="2" id="KW-1133">Transmembrane helix</keyword>
<keyword evidence="2" id="KW-0472">Membrane</keyword>
<comment type="caution">
    <text evidence="3">The sequence shown here is derived from an EMBL/GenBank/DDBJ whole genome shotgun (WGS) entry which is preliminary data.</text>
</comment>
<dbReference type="Proteomes" id="UP000029080">
    <property type="component" value="Unassembled WGS sequence"/>
</dbReference>
<dbReference type="EMBL" id="JGZU01000005">
    <property type="protein sequence ID" value="KFJ07099.1"/>
    <property type="molecule type" value="Genomic_DNA"/>
</dbReference>
<gene>
    <name evidence="3" type="ORF">BITS_1525</name>
</gene>
<feature type="transmembrane region" description="Helical" evidence="2">
    <location>
        <begin position="55"/>
        <end position="73"/>
    </location>
</feature>
<evidence type="ECO:0000256" key="1">
    <source>
        <dbReference type="SAM" id="MobiDB-lite"/>
    </source>
</evidence>
<protein>
    <submittedName>
        <fullName evidence="3">Uncharacterized protein</fullName>
    </submittedName>
</protein>
<feature type="region of interest" description="Disordered" evidence="1">
    <location>
        <begin position="1"/>
        <end position="27"/>
    </location>
</feature>
<dbReference type="STRING" id="356829.BITS_1525"/>
<proteinExistence type="predicted"/>
<organism evidence="3 4">
    <name type="scientific">Bifidobacterium tsurumiense</name>
    <dbReference type="NCBI Taxonomy" id="356829"/>
    <lineage>
        <taxon>Bacteria</taxon>
        <taxon>Bacillati</taxon>
        <taxon>Actinomycetota</taxon>
        <taxon>Actinomycetes</taxon>
        <taxon>Bifidobacteriales</taxon>
        <taxon>Bifidobacteriaceae</taxon>
        <taxon>Bifidobacterium</taxon>
    </lineage>
</organism>
<accession>A0A087EH48</accession>
<evidence type="ECO:0000313" key="4">
    <source>
        <dbReference type="Proteomes" id="UP000029080"/>
    </source>
</evidence>
<keyword evidence="2" id="KW-0812">Transmembrane</keyword>
<reference evidence="3 4" key="1">
    <citation type="submission" date="2014-03" db="EMBL/GenBank/DDBJ databases">
        <title>Genomics of Bifidobacteria.</title>
        <authorList>
            <person name="Ventura M."/>
            <person name="Milani C."/>
            <person name="Lugli G.A."/>
        </authorList>
    </citation>
    <scope>NUCLEOTIDE SEQUENCE [LARGE SCALE GENOMIC DNA]</scope>
    <source>
        <strain evidence="3 4">JCM 13495</strain>
    </source>
</reference>
<evidence type="ECO:0000256" key="2">
    <source>
        <dbReference type="SAM" id="Phobius"/>
    </source>
</evidence>
<dbReference type="AlphaFoldDB" id="A0A087EH48"/>